<dbReference type="Pfam" id="PF03702">
    <property type="entry name" value="AnmK"/>
    <property type="match status" value="1"/>
</dbReference>
<accession>A0A090MPI8</accession>
<protein>
    <submittedName>
        <fullName evidence="2">Anhydro-N-acetylmuramic acid kinase</fullName>
    </submittedName>
</protein>
<keyword evidence="2" id="KW-0418">Kinase</keyword>
<evidence type="ECO:0000313" key="3">
    <source>
        <dbReference type="Proteomes" id="UP000035762"/>
    </source>
</evidence>
<dbReference type="AlphaFoldDB" id="A0A090MPI8"/>
<dbReference type="GO" id="GO:0016773">
    <property type="term" value="F:phosphotransferase activity, alcohol group as acceptor"/>
    <property type="evidence" value="ECO:0007669"/>
    <property type="project" value="InterPro"/>
</dbReference>
<dbReference type="Proteomes" id="UP000035762">
    <property type="component" value="Unassembled WGS sequence"/>
</dbReference>
<dbReference type="InterPro" id="IPR043129">
    <property type="entry name" value="ATPase_NBD"/>
</dbReference>
<dbReference type="GO" id="GO:0006040">
    <property type="term" value="P:amino sugar metabolic process"/>
    <property type="evidence" value="ECO:0007669"/>
    <property type="project" value="InterPro"/>
</dbReference>
<dbReference type="PANTHER" id="PTHR30605">
    <property type="entry name" value="ANHYDRO-N-ACETYLMURAMIC ACID KINASE"/>
    <property type="match status" value="1"/>
</dbReference>
<dbReference type="GO" id="GO:0009254">
    <property type="term" value="P:peptidoglycan turnover"/>
    <property type="evidence" value="ECO:0007669"/>
    <property type="project" value="InterPro"/>
</dbReference>
<dbReference type="EMBL" id="CCAZ020000001">
    <property type="protein sequence ID" value="CEG08177.1"/>
    <property type="molecule type" value="Genomic_DNA"/>
</dbReference>
<comment type="caution">
    <text evidence="2">The sequence shown here is derived from an EMBL/GenBank/DDBJ whole genome shotgun (WGS) entry which is preliminary data.</text>
</comment>
<proteinExistence type="predicted"/>
<keyword evidence="1" id="KW-0119">Carbohydrate metabolism</keyword>
<dbReference type="GO" id="GO:0005524">
    <property type="term" value="F:ATP binding"/>
    <property type="evidence" value="ECO:0007669"/>
    <property type="project" value="InterPro"/>
</dbReference>
<keyword evidence="2" id="KW-0808">Transferase</keyword>
<evidence type="ECO:0000313" key="2">
    <source>
        <dbReference type="EMBL" id="CEG08177.1"/>
    </source>
</evidence>
<organism evidence="2 3">
    <name type="scientific">Afipia felis</name>
    <name type="common">Cat scratch disease bacillus</name>
    <dbReference type="NCBI Taxonomy" id="1035"/>
    <lineage>
        <taxon>Bacteria</taxon>
        <taxon>Pseudomonadati</taxon>
        <taxon>Pseudomonadota</taxon>
        <taxon>Alphaproteobacteria</taxon>
        <taxon>Hyphomicrobiales</taxon>
        <taxon>Nitrobacteraceae</taxon>
        <taxon>Afipia</taxon>
    </lineage>
</organism>
<gene>
    <name evidence="2" type="primary">anmK</name>
    <name evidence="2" type="ORF">BN961_01591</name>
</gene>
<evidence type="ECO:0000256" key="1">
    <source>
        <dbReference type="ARBA" id="ARBA00023277"/>
    </source>
</evidence>
<dbReference type="GO" id="GO:0016301">
    <property type="term" value="F:kinase activity"/>
    <property type="evidence" value="ECO:0007669"/>
    <property type="project" value="UniProtKB-KW"/>
</dbReference>
<dbReference type="Gene3D" id="3.30.420.40">
    <property type="match status" value="1"/>
</dbReference>
<name>A0A090MPI8_AFIFE</name>
<dbReference type="STRING" id="1035.BN961_01591"/>
<keyword evidence="3" id="KW-1185">Reference proteome</keyword>
<dbReference type="SUPFAM" id="SSF53067">
    <property type="entry name" value="Actin-like ATPase domain"/>
    <property type="match status" value="1"/>
</dbReference>
<dbReference type="NCBIfam" id="NF007141">
    <property type="entry name" value="PRK09585.1-5"/>
    <property type="match status" value="1"/>
</dbReference>
<sequence>MRIGNGGQLAKALGLPVVYDFRAADVAAGGQGAPLVPVYHRALARLADCAMPACIVNIGGVANISYIDDDALIACDTGPGNALLDDYLLRHTGEAMDRDGQVAAPGVPDSDWIAQALEHPFFDRPAPKSLDRNDFASFTVEGMTLEDGAATLTAFTAASIAGIVDRLPNQPASWIVVGGGANNPTLMRMLAERLAPIPVITGHDLGWQGDAIEAQAFAYLAVRSLNGLPLTYPGTTGVSAPLTGGLLVRP</sequence>
<reference evidence="2 3" key="1">
    <citation type="journal article" date="2014" name="Genome Announc.">
        <title>Genome Sequence of Afipia felis Strain 76713, Isolated in Hospital Water Using an Amoeba Co-Culture Procedure.</title>
        <authorList>
            <person name="Benamar S."/>
            <person name="La Scola B."/>
            <person name="Croce O."/>
        </authorList>
    </citation>
    <scope>NUCLEOTIDE SEQUENCE [LARGE SCALE GENOMIC DNA]</scope>
    <source>
        <strain evidence="2 3">76713</strain>
    </source>
</reference>
<dbReference type="InterPro" id="IPR005338">
    <property type="entry name" value="Anhydro_N_Ac-Mur_kinase"/>
</dbReference>
<dbReference type="PANTHER" id="PTHR30605:SF0">
    <property type="entry name" value="ANHYDRO-N-ACETYLMURAMIC ACID KINASE"/>
    <property type="match status" value="1"/>
</dbReference>